<reference evidence="2" key="1">
    <citation type="submission" date="2017-01" db="EMBL/GenBank/DDBJ databases">
        <authorList>
            <person name="Varghese N."/>
            <person name="Submissions S."/>
        </authorList>
    </citation>
    <scope>NUCLEOTIDE SEQUENCE [LARGE SCALE GENOMIC DNA]</scope>
    <source>
        <strain evidence="2">DSM 21054</strain>
    </source>
</reference>
<sequence length="84" mass="9664">MLGFSENAKGLVAILQQPYIRGGHANLADIESLLNYNDFFKTKKQDYYNQTLGIALEDMHDENVVAKDETLFFIDTIFYILEVQ</sequence>
<gene>
    <name evidence="1" type="ORF">SAMN05421788_113160</name>
</gene>
<dbReference type="Proteomes" id="UP000186917">
    <property type="component" value="Unassembled WGS sequence"/>
</dbReference>
<protein>
    <submittedName>
        <fullName evidence="1">Uncharacterized protein</fullName>
    </submittedName>
</protein>
<name>A0A1N7RFC2_9BACT</name>
<keyword evidence="2" id="KW-1185">Reference proteome</keyword>
<dbReference type="EMBL" id="FTOR01000013">
    <property type="protein sequence ID" value="SIT33846.1"/>
    <property type="molecule type" value="Genomic_DNA"/>
</dbReference>
<dbReference type="AlphaFoldDB" id="A0A1N7RFC2"/>
<dbReference type="Pfam" id="PF18762">
    <property type="entry name" value="Kinase-PolyVal"/>
    <property type="match status" value="1"/>
</dbReference>
<dbReference type="STRING" id="477680.SAMN05421788_113160"/>
<evidence type="ECO:0000313" key="2">
    <source>
        <dbReference type="Proteomes" id="UP000186917"/>
    </source>
</evidence>
<accession>A0A1N7RFC2</accession>
<dbReference type="InterPro" id="IPR041055">
    <property type="entry name" value="Kinase-PolyVal"/>
</dbReference>
<organism evidence="1 2">
    <name type="scientific">Filimonas lacunae</name>
    <dbReference type="NCBI Taxonomy" id="477680"/>
    <lineage>
        <taxon>Bacteria</taxon>
        <taxon>Pseudomonadati</taxon>
        <taxon>Bacteroidota</taxon>
        <taxon>Chitinophagia</taxon>
        <taxon>Chitinophagales</taxon>
        <taxon>Chitinophagaceae</taxon>
        <taxon>Filimonas</taxon>
    </lineage>
</organism>
<proteinExistence type="predicted"/>
<evidence type="ECO:0000313" key="1">
    <source>
        <dbReference type="EMBL" id="SIT33846.1"/>
    </source>
</evidence>